<evidence type="ECO:0000313" key="3">
    <source>
        <dbReference type="Proteomes" id="UP000799750"/>
    </source>
</evidence>
<dbReference type="PANTHER" id="PTHR13593">
    <property type="match status" value="1"/>
</dbReference>
<evidence type="ECO:0000256" key="1">
    <source>
        <dbReference type="SAM" id="SignalP"/>
    </source>
</evidence>
<name>A0A6A6R6A5_9PEZI</name>
<dbReference type="InterPro" id="IPR017946">
    <property type="entry name" value="PLC-like_Pdiesterase_TIM-brl"/>
</dbReference>
<dbReference type="GO" id="GO:0008081">
    <property type="term" value="F:phosphoric diester hydrolase activity"/>
    <property type="evidence" value="ECO:0007669"/>
    <property type="project" value="InterPro"/>
</dbReference>
<proteinExistence type="predicted"/>
<dbReference type="Proteomes" id="UP000799750">
    <property type="component" value="Unassembled WGS sequence"/>
</dbReference>
<feature type="chain" id="PRO_5025472602" description="PLC-like phosphodiesterase" evidence="1">
    <location>
        <begin position="20"/>
        <end position="372"/>
    </location>
</feature>
<dbReference type="GO" id="GO:0006629">
    <property type="term" value="P:lipid metabolic process"/>
    <property type="evidence" value="ECO:0007669"/>
    <property type="project" value="InterPro"/>
</dbReference>
<keyword evidence="3" id="KW-1185">Reference proteome</keyword>
<reference evidence="2" key="1">
    <citation type="journal article" date="2020" name="Stud. Mycol.">
        <title>101 Dothideomycetes genomes: a test case for predicting lifestyles and emergence of pathogens.</title>
        <authorList>
            <person name="Haridas S."/>
            <person name="Albert R."/>
            <person name="Binder M."/>
            <person name="Bloem J."/>
            <person name="Labutti K."/>
            <person name="Salamov A."/>
            <person name="Andreopoulos B."/>
            <person name="Baker S."/>
            <person name="Barry K."/>
            <person name="Bills G."/>
            <person name="Bluhm B."/>
            <person name="Cannon C."/>
            <person name="Castanera R."/>
            <person name="Culley D."/>
            <person name="Daum C."/>
            <person name="Ezra D."/>
            <person name="Gonzalez J."/>
            <person name="Henrissat B."/>
            <person name="Kuo A."/>
            <person name="Liang C."/>
            <person name="Lipzen A."/>
            <person name="Lutzoni F."/>
            <person name="Magnuson J."/>
            <person name="Mondo S."/>
            <person name="Nolan M."/>
            <person name="Ohm R."/>
            <person name="Pangilinan J."/>
            <person name="Park H.-J."/>
            <person name="Ramirez L."/>
            <person name="Alfaro M."/>
            <person name="Sun H."/>
            <person name="Tritt A."/>
            <person name="Yoshinaga Y."/>
            <person name="Zwiers L.-H."/>
            <person name="Turgeon B."/>
            <person name="Goodwin S."/>
            <person name="Spatafora J."/>
            <person name="Crous P."/>
            <person name="Grigoriev I."/>
        </authorList>
    </citation>
    <scope>NUCLEOTIDE SEQUENCE</scope>
    <source>
        <strain evidence="2">CBS 269.34</strain>
    </source>
</reference>
<protein>
    <recommendedName>
        <fullName evidence="4">PLC-like phosphodiesterase</fullName>
    </recommendedName>
</protein>
<dbReference type="OrthoDB" id="7984201at2759"/>
<dbReference type="Pfam" id="PF26146">
    <property type="entry name" value="PI-PLC_X"/>
    <property type="match status" value="1"/>
</dbReference>
<sequence length="372" mass="41507">MLFPFFPLLLLTLPSWARAQPTQRACNNSPLLCSKPYDIITHLGAHDSPFVRTPSNNFNSFGNQFFNTTTQLDAGVRLLSAQVHAVTSPTTGLREWHLCHSICSMFDVGLLRDWLLEVRVWLDTHPNEVVTILIVNIDAASAVELLPEFSSADIARHAYVPKTGVGVTPPPSTPSASSWPTLEEMIDAHQRLVVFVTNIQPDSNNAPYLLPEFTFVWETEFEVVGLENFYCLPDRPGGLTLDTAKSSGRLFLVNHFLYWNQAFGIQVPDVRFLNVTNSMSGVGSLMDHMRDCGQQYAQLPTFVLVDFFNVGPAIQTVDVFNGVTEPVGRRSVSSDVFDRHFGTIHRSGGRERWSVKGEYGALLAFWSLVFLS</sequence>
<dbReference type="Gene3D" id="3.20.20.190">
    <property type="entry name" value="Phosphatidylinositol (PI) phosphodiesterase"/>
    <property type="match status" value="1"/>
</dbReference>
<dbReference type="EMBL" id="MU004184">
    <property type="protein sequence ID" value="KAF2499017.1"/>
    <property type="molecule type" value="Genomic_DNA"/>
</dbReference>
<feature type="signal peptide" evidence="1">
    <location>
        <begin position="1"/>
        <end position="19"/>
    </location>
</feature>
<dbReference type="AlphaFoldDB" id="A0A6A6R6A5"/>
<evidence type="ECO:0008006" key="4">
    <source>
        <dbReference type="Google" id="ProtNLM"/>
    </source>
</evidence>
<dbReference type="InterPro" id="IPR051057">
    <property type="entry name" value="PI-PLC_domain"/>
</dbReference>
<accession>A0A6A6R6A5</accession>
<dbReference type="PANTHER" id="PTHR13593:SF80">
    <property type="entry name" value="PLC-LIKE PHOSPHODIESTERASE"/>
    <property type="match status" value="1"/>
</dbReference>
<dbReference type="SUPFAM" id="SSF51695">
    <property type="entry name" value="PLC-like phosphodiesterases"/>
    <property type="match status" value="1"/>
</dbReference>
<gene>
    <name evidence="2" type="ORF">BU16DRAFT_260731</name>
</gene>
<keyword evidence="1" id="KW-0732">Signal</keyword>
<evidence type="ECO:0000313" key="2">
    <source>
        <dbReference type="EMBL" id="KAF2499017.1"/>
    </source>
</evidence>
<organism evidence="2 3">
    <name type="scientific">Lophium mytilinum</name>
    <dbReference type="NCBI Taxonomy" id="390894"/>
    <lineage>
        <taxon>Eukaryota</taxon>
        <taxon>Fungi</taxon>
        <taxon>Dikarya</taxon>
        <taxon>Ascomycota</taxon>
        <taxon>Pezizomycotina</taxon>
        <taxon>Dothideomycetes</taxon>
        <taxon>Pleosporomycetidae</taxon>
        <taxon>Mytilinidiales</taxon>
        <taxon>Mytilinidiaceae</taxon>
        <taxon>Lophium</taxon>
    </lineage>
</organism>